<reference evidence="1" key="1">
    <citation type="journal article" date="2019" name="Sci. Rep.">
        <title>Draft genome of Tanacetum cinerariifolium, the natural source of mosquito coil.</title>
        <authorList>
            <person name="Yamashiro T."/>
            <person name="Shiraishi A."/>
            <person name="Satake H."/>
            <person name="Nakayama K."/>
        </authorList>
    </citation>
    <scope>NUCLEOTIDE SEQUENCE</scope>
</reference>
<gene>
    <name evidence="1" type="ORF">Tci_833313</name>
</gene>
<proteinExistence type="predicted"/>
<evidence type="ECO:0000313" key="1">
    <source>
        <dbReference type="EMBL" id="GFC61343.1"/>
    </source>
</evidence>
<dbReference type="AlphaFoldDB" id="A0A699Q2G1"/>
<protein>
    <submittedName>
        <fullName evidence="1">Uncharacterized protein</fullName>
    </submittedName>
</protein>
<sequence>WRSTLSPIECLEWCSLDARMIAVIVGEFDQRQSPSDTAEPASQCYPSFSSAKRISGCWSKPDGFWCSAFTLVQVRHLLIKVAISAFMFGHQ</sequence>
<accession>A0A699Q2G1</accession>
<dbReference type="EMBL" id="BKCJ010989275">
    <property type="protein sequence ID" value="GFC61343.1"/>
    <property type="molecule type" value="Genomic_DNA"/>
</dbReference>
<feature type="non-terminal residue" evidence="1">
    <location>
        <position position="1"/>
    </location>
</feature>
<organism evidence="1">
    <name type="scientific">Tanacetum cinerariifolium</name>
    <name type="common">Dalmatian daisy</name>
    <name type="synonym">Chrysanthemum cinerariifolium</name>
    <dbReference type="NCBI Taxonomy" id="118510"/>
    <lineage>
        <taxon>Eukaryota</taxon>
        <taxon>Viridiplantae</taxon>
        <taxon>Streptophyta</taxon>
        <taxon>Embryophyta</taxon>
        <taxon>Tracheophyta</taxon>
        <taxon>Spermatophyta</taxon>
        <taxon>Magnoliopsida</taxon>
        <taxon>eudicotyledons</taxon>
        <taxon>Gunneridae</taxon>
        <taxon>Pentapetalae</taxon>
        <taxon>asterids</taxon>
        <taxon>campanulids</taxon>
        <taxon>Asterales</taxon>
        <taxon>Asteraceae</taxon>
        <taxon>Asteroideae</taxon>
        <taxon>Anthemideae</taxon>
        <taxon>Anthemidinae</taxon>
        <taxon>Tanacetum</taxon>
    </lineage>
</organism>
<name>A0A699Q2G1_TANCI</name>
<comment type="caution">
    <text evidence="1">The sequence shown here is derived from an EMBL/GenBank/DDBJ whole genome shotgun (WGS) entry which is preliminary data.</text>
</comment>